<protein>
    <recommendedName>
        <fullName evidence="4">Caspase family p20 domain-containing protein</fullName>
    </recommendedName>
</protein>
<name>A0A0M6Y3C1_9HYPH</name>
<dbReference type="PRINTS" id="PR00376">
    <property type="entry name" value="IL1BCENZYME"/>
</dbReference>
<dbReference type="GO" id="GO:0004197">
    <property type="term" value="F:cysteine-type endopeptidase activity"/>
    <property type="evidence" value="ECO:0007669"/>
    <property type="project" value="InterPro"/>
</dbReference>
<organism evidence="5 6">
    <name type="scientific">Roseibium aggregatum</name>
    <dbReference type="NCBI Taxonomy" id="187304"/>
    <lineage>
        <taxon>Bacteria</taxon>
        <taxon>Pseudomonadati</taxon>
        <taxon>Pseudomonadota</taxon>
        <taxon>Alphaproteobacteria</taxon>
        <taxon>Hyphomicrobiales</taxon>
        <taxon>Stappiaceae</taxon>
        <taxon>Roseibium</taxon>
    </lineage>
</organism>
<dbReference type="PANTHER" id="PTHR22576:SF37">
    <property type="entry name" value="MUCOSA-ASSOCIATED LYMPHOID TISSUE LYMPHOMA TRANSLOCATION PROTEIN 1"/>
    <property type="match status" value="1"/>
</dbReference>
<dbReference type="InterPro" id="IPR015917">
    <property type="entry name" value="Pept_C14A"/>
</dbReference>
<evidence type="ECO:0000313" key="6">
    <source>
        <dbReference type="Proteomes" id="UP000048926"/>
    </source>
</evidence>
<evidence type="ECO:0000256" key="2">
    <source>
        <dbReference type="SAM" id="MobiDB-lite"/>
    </source>
</evidence>
<proteinExistence type="inferred from homology"/>
<keyword evidence="3" id="KW-1133">Transmembrane helix</keyword>
<dbReference type="Gene3D" id="3.40.50.1460">
    <property type="match status" value="1"/>
</dbReference>
<dbReference type="EMBL" id="CXST01000001">
    <property type="protein sequence ID" value="CTQ43787.1"/>
    <property type="molecule type" value="Genomic_DNA"/>
</dbReference>
<dbReference type="InterPro" id="IPR029030">
    <property type="entry name" value="Caspase-like_dom_sf"/>
</dbReference>
<dbReference type="SUPFAM" id="SSF52129">
    <property type="entry name" value="Caspase-like"/>
    <property type="match status" value="1"/>
</dbReference>
<dbReference type="AlphaFoldDB" id="A0A0M6Y3C1"/>
<dbReference type="OrthoDB" id="9816009at2"/>
<keyword evidence="3" id="KW-0472">Membrane</keyword>
<dbReference type="GO" id="GO:0006508">
    <property type="term" value="P:proteolysis"/>
    <property type="evidence" value="ECO:0007669"/>
    <property type="project" value="InterPro"/>
</dbReference>
<dbReference type="RefSeq" id="WP_082444528.1">
    <property type="nucleotide sequence ID" value="NZ_CXST01000001.1"/>
</dbReference>
<gene>
    <name evidence="5" type="ORF">LAL4801_02229</name>
</gene>
<dbReference type="Proteomes" id="UP000048926">
    <property type="component" value="Unassembled WGS sequence"/>
</dbReference>
<keyword evidence="3" id="KW-0812">Transmembrane</keyword>
<sequence length="470" mass="50543">MNYLLPAHIIRLGVILTTIVFIQIISSTGSAFAGKRVALIIGNSNYEHIQSLKNPENDALLMAKTLGDAGFEVRQLIDGNYRDMKRELLEFGRTLRDSSIEAGLIYYAGHGVQVRGENYLIPVNALLADEDEVDLEGINVNDFLKVMNSSSSPVNIVVLDACRNNPFKGSFRSATRGLAPIDAPMGTLIAYATSPGQVAMDGSAGNSPYTAALSRAIETSPGEPIESVFKQARRDVLAETADRQVPWEVSSITGDFYFYEDGPLPDDTAGEAGSQGSLDVAYWTAIRDNPSVSELRAYLAQFPNGLFAGVAANRLKDLEDKPQVQASLAPSEAEQPINEAPVPSDPKELTRAVQVELNRLGCDAGSPDGVWGPKSGRALDTLRNEAKLQLASLSPNAAVLKKLRQLDGRICPLTCSARYVLKNNECVLKTCPAGQLLSSAGQCYTKSKPSPQSSSSGGNCFTFNGQQYCD</sequence>
<feature type="transmembrane region" description="Helical" evidence="3">
    <location>
        <begin position="12"/>
        <end position="33"/>
    </location>
</feature>
<dbReference type="InterPro" id="IPR052039">
    <property type="entry name" value="Caspase-related_regulators"/>
</dbReference>
<accession>A0A0M6Y3C1</accession>
<evidence type="ECO:0000259" key="4">
    <source>
        <dbReference type="PROSITE" id="PS50208"/>
    </source>
</evidence>
<keyword evidence="6" id="KW-1185">Reference proteome</keyword>
<reference evidence="6" key="1">
    <citation type="submission" date="2015-07" db="EMBL/GenBank/DDBJ databases">
        <authorList>
            <person name="Rodrigo-Torres Lidia"/>
            <person name="Arahal R.David."/>
        </authorList>
    </citation>
    <scope>NUCLEOTIDE SEQUENCE [LARGE SCALE GENOMIC DNA]</scope>
    <source>
        <strain evidence="6">CECT 4801</strain>
    </source>
</reference>
<comment type="similarity">
    <text evidence="1">Belongs to the peptidase C14A family.</text>
</comment>
<evidence type="ECO:0000313" key="5">
    <source>
        <dbReference type="EMBL" id="CTQ43787.1"/>
    </source>
</evidence>
<dbReference type="Pfam" id="PF00656">
    <property type="entry name" value="Peptidase_C14"/>
    <property type="match status" value="1"/>
</dbReference>
<feature type="domain" description="Caspase family p20" evidence="4">
    <location>
        <begin position="34"/>
        <end position="166"/>
    </location>
</feature>
<dbReference type="PROSITE" id="PS50208">
    <property type="entry name" value="CASPASE_P20"/>
    <property type="match status" value="1"/>
</dbReference>
<evidence type="ECO:0000256" key="1">
    <source>
        <dbReference type="ARBA" id="ARBA00010134"/>
    </source>
</evidence>
<feature type="region of interest" description="Disordered" evidence="2">
    <location>
        <begin position="324"/>
        <end position="347"/>
    </location>
</feature>
<dbReference type="InterPro" id="IPR001309">
    <property type="entry name" value="Pept_C14_p20"/>
</dbReference>
<dbReference type="InterPro" id="IPR011600">
    <property type="entry name" value="Pept_C14_caspase"/>
</dbReference>
<dbReference type="STRING" id="187304.B0E33_18330"/>
<evidence type="ECO:0000256" key="3">
    <source>
        <dbReference type="SAM" id="Phobius"/>
    </source>
</evidence>
<dbReference type="PANTHER" id="PTHR22576">
    <property type="entry name" value="MUCOSA ASSOCIATED LYMPHOID TISSUE LYMPHOMA TRANSLOCATION PROTEIN 1/PARACASPASE"/>
    <property type="match status" value="1"/>
</dbReference>